<accession>A0ABW8BPD7</accession>
<dbReference type="InterPro" id="IPR018893">
    <property type="entry name" value="T8SS_CsgF"/>
</dbReference>
<protein>
    <recommendedName>
        <fullName evidence="2">Curli production assembly/transport component CsgF</fullName>
    </recommendedName>
</protein>
<gene>
    <name evidence="4" type="ORF">ACIGG6_00740</name>
</gene>
<evidence type="ECO:0000313" key="4">
    <source>
        <dbReference type="EMBL" id="MFI8748523.1"/>
    </source>
</evidence>
<proteinExistence type="predicted"/>
<keyword evidence="3" id="KW-0732">Signal</keyword>
<comment type="function">
    <text evidence="1">May be involved in the biogenesis of curli organelles.</text>
</comment>
<dbReference type="Pfam" id="PF10614">
    <property type="entry name" value="CsgF"/>
    <property type="match status" value="1"/>
</dbReference>
<organism evidence="4 5">
    <name type="scientific">Vreelandella lionensis</name>
    <dbReference type="NCBI Taxonomy" id="1144478"/>
    <lineage>
        <taxon>Bacteria</taxon>
        <taxon>Pseudomonadati</taxon>
        <taxon>Pseudomonadota</taxon>
        <taxon>Gammaproteobacteria</taxon>
        <taxon>Oceanospirillales</taxon>
        <taxon>Halomonadaceae</taxon>
        <taxon>Vreelandella</taxon>
    </lineage>
</organism>
<evidence type="ECO:0000256" key="2">
    <source>
        <dbReference type="ARBA" id="ARBA00014031"/>
    </source>
</evidence>
<dbReference type="EMBL" id="JBITWC010000001">
    <property type="protein sequence ID" value="MFI8748523.1"/>
    <property type="molecule type" value="Genomic_DNA"/>
</dbReference>
<comment type="caution">
    <text evidence="4">The sequence shown here is derived from an EMBL/GenBank/DDBJ whole genome shotgun (WGS) entry which is preliminary data.</text>
</comment>
<evidence type="ECO:0000313" key="5">
    <source>
        <dbReference type="Proteomes" id="UP001614338"/>
    </source>
</evidence>
<evidence type="ECO:0000256" key="1">
    <source>
        <dbReference type="ARBA" id="ARBA00003989"/>
    </source>
</evidence>
<name>A0ABW8BPD7_9GAMM</name>
<keyword evidence="5" id="KW-1185">Reference proteome</keyword>
<evidence type="ECO:0000256" key="3">
    <source>
        <dbReference type="ARBA" id="ARBA00022729"/>
    </source>
</evidence>
<dbReference type="RefSeq" id="WP_399841260.1">
    <property type="nucleotide sequence ID" value="NZ_JBITWC010000001.1"/>
</dbReference>
<dbReference type="Proteomes" id="UP001614338">
    <property type="component" value="Unassembled WGS sequence"/>
</dbReference>
<sequence>MNATFLTILRIEAMRINTSLMKAFYIKSLFKKSTLSVAVIAGMTGLASSNIAAGELIYQPINPSFGGDPFTGSYLLGKAQSQDTNTDPNARSIETLSATDRLIQSLESRLISQLINDVGAGDIGEGSFDSGEFSVVVRDEGGQLVVRVVDKVTGDVTNISVGGLFNP</sequence>
<reference evidence="4 5" key="1">
    <citation type="submission" date="2024-10" db="EMBL/GenBank/DDBJ databases">
        <title>The Natural Products Discovery Center: Release of the First 8490 Sequenced Strains for Exploring Actinobacteria Biosynthetic Diversity.</title>
        <authorList>
            <person name="Kalkreuter E."/>
            <person name="Kautsar S.A."/>
            <person name="Yang D."/>
            <person name="Bader C.D."/>
            <person name="Teijaro C.N."/>
            <person name="Fluegel L."/>
            <person name="Davis C.M."/>
            <person name="Simpson J.R."/>
            <person name="Lauterbach L."/>
            <person name="Steele A.D."/>
            <person name="Gui C."/>
            <person name="Meng S."/>
            <person name="Li G."/>
            <person name="Viehrig K."/>
            <person name="Ye F."/>
            <person name="Su P."/>
            <person name="Kiefer A.F."/>
            <person name="Nichols A."/>
            <person name="Cepeda A.J."/>
            <person name="Yan W."/>
            <person name="Fan B."/>
            <person name="Jiang Y."/>
            <person name="Adhikari A."/>
            <person name="Zheng C.-J."/>
            <person name="Schuster L."/>
            <person name="Cowan T.M."/>
            <person name="Smanski M.J."/>
            <person name="Chevrette M.G."/>
            <person name="De Carvalho L.P.S."/>
            <person name="Shen B."/>
        </authorList>
    </citation>
    <scope>NUCLEOTIDE SEQUENCE [LARGE SCALE GENOMIC DNA]</scope>
    <source>
        <strain evidence="4 5">NPDC077409</strain>
    </source>
</reference>